<dbReference type="InterPro" id="IPR001279">
    <property type="entry name" value="Metallo-B-lactamas"/>
</dbReference>
<organism evidence="2 3">
    <name type="scientific">Chloroflexus aurantiacus (strain ATCC 29366 / DSM 635 / J-10-fl)</name>
    <dbReference type="NCBI Taxonomy" id="324602"/>
    <lineage>
        <taxon>Bacteria</taxon>
        <taxon>Bacillati</taxon>
        <taxon>Chloroflexota</taxon>
        <taxon>Chloroflexia</taxon>
        <taxon>Chloroflexales</taxon>
        <taxon>Chloroflexineae</taxon>
        <taxon>Chloroflexaceae</taxon>
        <taxon>Chloroflexus</taxon>
    </lineage>
</organism>
<dbReference type="SUPFAM" id="SSF56281">
    <property type="entry name" value="Metallo-hydrolase/oxidoreductase"/>
    <property type="match status" value="1"/>
</dbReference>
<feature type="domain" description="Metallo-beta-lactamase" evidence="1">
    <location>
        <begin position="64"/>
        <end position="240"/>
    </location>
</feature>
<dbReference type="STRING" id="324602.Caur_1393"/>
<dbReference type="Pfam" id="PF12706">
    <property type="entry name" value="Lactamase_B_2"/>
    <property type="match status" value="1"/>
</dbReference>
<dbReference type="PATRIC" id="fig|324602.8.peg.1588"/>
<reference evidence="3" key="1">
    <citation type="journal article" date="2011" name="BMC Genomics">
        <title>Complete genome sequence of the filamentous anoxygenic phototrophic bacterium Chloroflexus aurantiacus.</title>
        <authorList>
            <person name="Tang K.H."/>
            <person name="Barry K."/>
            <person name="Chertkov O."/>
            <person name="Dalin E."/>
            <person name="Han C.S."/>
            <person name="Hauser L.J."/>
            <person name="Honchak B.M."/>
            <person name="Karbach L.E."/>
            <person name="Land M.L."/>
            <person name="Lapidus A."/>
            <person name="Larimer F.W."/>
            <person name="Mikhailova N."/>
            <person name="Pitluck S."/>
            <person name="Pierson B.K."/>
            <person name="Blankenship R.E."/>
        </authorList>
    </citation>
    <scope>NUCLEOTIDE SEQUENCE [LARGE SCALE GENOMIC DNA]</scope>
    <source>
        <strain evidence="3">ATCC 29366 / DSM 635 / J-10-fl</strain>
    </source>
</reference>
<dbReference type="HOGENOM" id="CLU_031317_1_0_0"/>
<dbReference type="EnsemblBacteria" id="ABY34621">
    <property type="protein sequence ID" value="ABY34621"/>
    <property type="gene ID" value="Caur_1393"/>
</dbReference>
<gene>
    <name evidence="2" type="ordered locus">Caur_1393</name>
</gene>
<evidence type="ECO:0000313" key="2">
    <source>
        <dbReference type="EMBL" id="ABY34621.1"/>
    </source>
</evidence>
<sequence length="280" mass="30953">MKVRFWGVRGYVPTPNAAMLRYGGNTCCTSVTGEHGELIVLDTGTGFCMLGDELMQGEFGRGRGTLTLLISHTYWDHILGLPFPGVVHIPGNRLDIYGPDSTRGSLQMVYDGMLSPVYSPVFGLAHIGATHRFTPISTEPFIVGQLTIRAMPLSYRPHSPIWAYRLEEGGRALVYITDVRYSERGIREAAIAFAKQANVLIHSAPYLRDEQVEDYGHSRVEDAIEMAQAADVERLLLFHHAPMRTDDELDAIVAHFRQMLAAQGSPLQLIAAAEGMELVV</sequence>
<dbReference type="InParanoid" id="A9W9Y5"/>
<accession>A9W9Y5</accession>
<dbReference type="GO" id="GO:0016787">
    <property type="term" value="F:hydrolase activity"/>
    <property type="evidence" value="ECO:0007669"/>
    <property type="project" value="UniProtKB-KW"/>
</dbReference>
<dbReference type="InterPro" id="IPR036866">
    <property type="entry name" value="RibonucZ/Hydroxyglut_hydro"/>
</dbReference>
<dbReference type="EMBL" id="CP000909">
    <property type="protein sequence ID" value="ABY34621.1"/>
    <property type="molecule type" value="Genomic_DNA"/>
</dbReference>
<evidence type="ECO:0000259" key="1">
    <source>
        <dbReference type="Pfam" id="PF12706"/>
    </source>
</evidence>
<evidence type="ECO:0000313" key="3">
    <source>
        <dbReference type="Proteomes" id="UP000002008"/>
    </source>
</evidence>
<dbReference type="AlphaFoldDB" id="A9W9Y5"/>
<dbReference type="CDD" id="cd07715">
    <property type="entry name" value="TaR3-like_MBL-fold"/>
    <property type="match status" value="1"/>
</dbReference>
<protein>
    <submittedName>
        <fullName evidence="2">Metal-dependent hydrolase</fullName>
    </submittedName>
</protein>
<proteinExistence type="predicted"/>
<dbReference type="KEGG" id="cau:Caur_1393"/>
<name>A9W9Y5_CHLAA</name>
<dbReference type="eggNOG" id="COG1235">
    <property type="taxonomic scope" value="Bacteria"/>
</dbReference>
<dbReference type="RefSeq" id="WP_012257277.1">
    <property type="nucleotide sequence ID" value="NC_010175.1"/>
</dbReference>
<dbReference type="PANTHER" id="PTHR42663:SF4">
    <property type="entry name" value="SLL1036 PROTEIN"/>
    <property type="match status" value="1"/>
</dbReference>
<keyword evidence="2" id="KW-0378">Hydrolase</keyword>
<keyword evidence="3" id="KW-1185">Reference proteome</keyword>
<dbReference type="Proteomes" id="UP000002008">
    <property type="component" value="Chromosome"/>
</dbReference>
<dbReference type="Gene3D" id="3.60.15.10">
    <property type="entry name" value="Ribonuclease Z/Hydroxyacylglutathione hydrolase-like"/>
    <property type="match status" value="1"/>
</dbReference>
<dbReference type="PANTHER" id="PTHR42663">
    <property type="entry name" value="HYDROLASE C777.06C-RELATED-RELATED"/>
    <property type="match status" value="1"/>
</dbReference>